<dbReference type="OrthoDB" id="4763727at2759"/>
<accession>I7M0R6</accession>
<dbReference type="KEGG" id="tet:TTHERM_00141110"/>
<dbReference type="InParanoid" id="I7M0R6"/>
<evidence type="ECO:0000313" key="2">
    <source>
        <dbReference type="Proteomes" id="UP000009168"/>
    </source>
</evidence>
<dbReference type="PANTHER" id="PTHR35868:SF3">
    <property type="entry name" value="DUF2804 DOMAIN-CONTAINING PROTEIN"/>
    <property type="match status" value="1"/>
</dbReference>
<dbReference type="eggNOG" id="ENOG502S8EC">
    <property type="taxonomic scope" value="Eukaryota"/>
</dbReference>
<sequence>MTYLFIIIKILTLEKYRSIFICKSLDTFQYLDLNSIYIRQTQIVQLNHLLLLNKKFQQKKTNRKRKKMSKQNQAKGQSISLSKIILPMIVAGAIFVYLQQPTPNPVNLNATHDLVTKKGELLDSTGKLIEFGYAKKPVKELNEENLRPFLGLKALSRLRYKGWDFFATTNEEAQVLIILANIGYASSVQIQIFLHKTKEELIFKEDIYNPLKQITLPRTSNIFQGQISYSSPRVSISVQYEPGKVVNKIHVRFNSTQFEGDFTMSKVVDNDEIVMITPFSEDHRNFFYDTKTYCMDVEGKVEFKNSKLTPLIFSPSTTQGGRDIGRGVWNYLTQWFWAHAKGYITGTDGIRKTFGMNLGNGIELPNSNTYEDSIFIDGKMHKLHPVITNIYPKKKDFSKTWTFITQKQDVPGSLNAQFSPMYKSSKHENKFVIDIKFEQIYGVFSGFFIDNDGNKINFSQIYGFCEHHRAKW</sequence>
<organism evidence="1 2">
    <name type="scientific">Tetrahymena thermophila (strain SB210)</name>
    <dbReference type="NCBI Taxonomy" id="312017"/>
    <lineage>
        <taxon>Eukaryota</taxon>
        <taxon>Sar</taxon>
        <taxon>Alveolata</taxon>
        <taxon>Ciliophora</taxon>
        <taxon>Intramacronucleata</taxon>
        <taxon>Oligohymenophorea</taxon>
        <taxon>Hymenostomatida</taxon>
        <taxon>Tetrahymenina</taxon>
        <taxon>Tetrahymenidae</taxon>
        <taxon>Tetrahymena</taxon>
    </lineage>
</organism>
<protein>
    <submittedName>
        <fullName evidence="1">Uncharacterized protein</fullName>
    </submittedName>
</protein>
<dbReference type="Proteomes" id="UP000009168">
    <property type="component" value="Unassembled WGS sequence"/>
</dbReference>
<dbReference type="GeneID" id="7827477"/>
<reference evidence="2" key="1">
    <citation type="journal article" date="2006" name="PLoS Biol.">
        <title>Macronuclear genome sequence of the ciliate Tetrahymena thermophila, a model eukaryote.</title>
        <authorList>
            <person name="Eisen J.A."/>
            <person name="Coyne R.S."/>
            <person name="Wu M."/>
            <person name="Wu D."/>
            <person name="Thiagarajan M."/>
            <person name="Wortman J.R."/>
            <person name="Badger J.H."/>
            <person name="Ren Q."/>
            <person name="Amedeo P."/>
            <person name="Jones K.M."/>
            <person name="Tallon L.J."/>
            <person name="Delcher A.L."/>
            <person name="Salzberg S.L."/>
            <person name="Silva J.C."/>
            <person name="Haas B.J."/>
            <person name="Majoros W.H."/>
            <person name="Farzad M."/>
            <person name="Carlton J.M."/>
            <person name="Smith R.K. Jr."/>
            <person name="Garg J."/>
            <person name="Pearlman R.E."/>
            <person name="Karrer K.M."/>
            <person name="Sun L."/>
            <person name="Manning G."/>
            <person name="Elde N.C."/>
            <person name="Turkewitz A.P."/>
            <person name="Asai D.J."/>
            <person name="Wilkes D.E."/>
            <person name="Wang Y."/>
            <person name="Cai H."/>
            <person name="Collins K."/>
            <person name="Stewart B.A."/>
            <person name="Lee S.R."/>
            <person name="Wilamowska K."/>
            <person name="Weinberg Z."/>
            <person name="Ruzzo W.L."/>
            <person name="Wloga D."/>
            <person name="Gaertig J."/>
            <person name="Frankel J."/>
            <person name="Tsao C.-C."/>
            <person name="Gorovsky M.A."/>
            <person name="Keeling P.J."/>
            <person name="Waller R.F."/>
            <person name="Patron N.J."/>
            <person name="Cherry J.M."/>
            <person name="Stover N.A."/>
            <person name="Krieger C.J."/>
            <person name="del Toro C."/>
            <person name="Ryder H.F."/>
            <person name="Williamson S.C."/>
            <person name="Barbeau R.A."/>
            <person name="Hamilton E.P."/>
            <person name="Orias E."/>
        </authorList>
    </citation>
    <scope>NUCLEOTIDE SEQUENCE [LARGE SCALE GENOMIC DNA]</scope>
    <source>
        <strain evidence="2">SB210</strain>
    </source>
</reference>
<dbReference type="AlphaFoldDB" id="I7M0R6"/>
<dbReference type="InterPro" id="IPR021243">
    <property type="entry name" value="DUF2804"/>
</dbReference>
<dbReference type="EMBL" id="GG662793">
    <property type="protein sequence ID" value="EAR90803.2"/>
    <property type="molecule type" value="Genomic_DNA"/>
</dbReference>
<dbReference type="PANTHER" id="PTHR35868">
    <property type="entry name" value="DUF2804 DOMAIN-CONTAINING PROTEIN-RELATED"/>
    <property type="match status" value="1"/>
</dbReference>
<dbReference type="RefSeq" id="XP_001011048.2">
    <property type="nucleotide sequence ID" value="XM_001011048.3"/>
</dbReference>
<name>I7M0R6_TETTS</name>
<proteinExistence type="predicted"/>
<keyword evidence="2" id="KW-1185">Reference proteome</keyword>
<dbReference type="Pfam" id="PF10974">
    <property type="entry name" value="DUF2804"/>
    <property type="match status" value="1"/>
</dbReference>
<gene>
    <name evidence="1" type="ORF">TTHERM_00141110</name>
</gene>
<evidence type="ECO:0000313" key="1">
    <source>
        <dbReference type="EMBL" id="EAR90803.2"/>
    </source>
</evidence>